<dbReference type="SUPFAM" id="SSF110857">
    <property type="entry name" value="Gamma-glutamyl cyclotransferase-like"/>
    <property type="match status" value="1"/>
</dbReference>
<dbReference type="PANTHER" id="PTHR12935:SF0">
    <property type="entry name" value="GAMMA-GLUTAMYLCYCLOTRANSFERASE"/>
    <property type="match status" value="1"/>
</dbReference>
<dbReference type="OrthoDB" id="2378460at2759"/>
<dbReference type="Gene3D" id="3.10.490.10">
    <property type="entry name" value="Gamma-glutamyl cyclotransferase-like"/>
    <property type="match status" value="1"/>
</dbReference>
<feature type="domain" description="Gamma-glutamylcyclotransferase AIG2-like" evidence="3">
    <location>
        <begin position="43"/>
        <end position="143"/>
    </location>
</feature>
<dbReference type="InterPro" id="IPR017939">
    <property type="entry name" value="G-Glutamylcylcotransferase"/>
</dbReference>
<keyword evidence="2" id="KW-0456">Lyase</keyword>
<evidence type="ECO:0000313" key="5">
    <source>
        <dbReference type="Proteomes" id="UP000789508"/>
    </source>
</evidence>
<dbReference type="Proteomes" id="UP000789508">
    <property type="component" value="Unassembled WGS sequence"/>
</dbReference>
<sequence>MSRFNPLTWLWPNSSSALTLSPDSTANATVFAEIPPLPTIDTCFAYGSNMSADQMNERKVPWTNRYAAAMRDYRLAFNSDGGTKAAANIMSHPGENVYGIVYEGCNSQSFENLDWYEEVEKGRYVRVEADILMPLTEDRLWRYGLDGEFLNGNKLGKKDPVKSTRAVVYIGAPPFIREGLLPTREYLRRILKGKDYLPEEYFEKLQQTPVQLL</sequence>
<dbReference type="CDD" id="cd06661">
    <property type="entry name" value="GGCT_like"/>
    <property type="match status" value="1"/>
</dbReference>
<accession>A0A9N9GAX2</accession>
<keyword evidence="5" id="KW-1185">Reference proteome</keyword>
<dbReference type="InterPro" id="IPR013024">
    <property type="entry name" value="GGCT-like"/>
</dbReference>
<dbReference type="GO" id="GO:0003839">
    <property type="term" value="F:gamma-glutamylcyclotransferase activity"/>
    <property type="evidence" value="ECO:0007669"/>
    <property type="project" value="UniProtKB-EC"/>
</dbReference>
<proteinExistence type="predicted"/>
<comment type="caution">
    <text evidence="4">The sequence shown here is derived from an EMBL/GenBank/DDBJ whole genome shotgun (WGS) entry which is preliminary data.</text>
</comment>
<evidence type="ECO:0000256" key="2">
    <source>
        <dbReference type="ARBA" id="ARBA00023239"/>
    </source>
</evidence>
<dbReference type="AlphaFoldDB" id="A0A9N9GAX2"/>
<dbReference type="Pfam" id="PF06094">
    <property type="entry name" value="GGACT"/>
    <property type="match status" value="1"/>
</dbReference>
<evidence type="ECO:0000313" key="4">
    <source>
        <dbReference type="EMBL" id="CAG8593548.1"/>
    </source>
</evidence>
<dbReference type="EC" id="4.3.2.9" evidence="1"/>
<gene>
    <name evidence="4" type="ORF">ALEPTO_LOCUS7811</name>
</gene>
<dbReference type="EMBL" id="CAJVPS010003729">
    <property type="protein sequence ID" value="CAG8593548.1"/>
    <property type="molecule type" value="Genomic_DNA"/>
</dbReference>
<protein>
    <recommendedName>
        <fullName evidence="1">gamma-glutamylcyclotransferase</fullName>
        <ecNumber evidence="1">4.3.2.9</ecNumber>
    </recommendedName>
</protein>
<name>A0A9N9GAX2_9GLOM</name>
<evidence type="ECO:0000259" key="3">
    <source>
        <dbReference type="Pfam" id="PF06094"/>
    </source>
</evidence>
<dbReference type="InterPro" id="IPR036568">
    <property type="entry name" value="GGCT-like_sf"/>
</dbReference>
<dbReference type="PANTHER" id="PTHR12935">
    <property type="entry name" value="GAMMA-GLUTAMYLCYCLOTRANSFERASE"/>
    <property type="match status" value="1"/>
</dbReference>
<dbReference type="InterPro" id="IPR009288">
    <property type="entry name" value="AIG2-like_dom"/>
</dbReference>
<organism evidence="4 5">
    <name type="scientific">Ambispora leptoticha</name>
    <dbReference type="NCBI Taxonomy" id="144679"/>
    <lineage>
        <taxon>Eukaryota</taxon>
        <taxon>Fungi</taxon>
        <taxon>Fungi incertae sedis</taxon>
        <taxon>Mucoromycota</taxon>
        <taxon>Glomeromycotina</taxon>
        <taxon>Glomeromycetes</taxon>
        <taxon>Archaeosporales</taxon>
        <taxon>Ambisporaceae</taxon>
        <taxon>Ambispora</taxon>
    </lineage>
</organism>
<evidence type="ECO:0000256" key="1">
    <source>
        <dbReference type="ARBA" id="ARBA00012346"/>
    </source>
</evidence>
<reference evidence="4" key="1">
    <citation type="submission" date="2021-06" db="EMBL/GenBank/DDBJ databases">
        <authorList>
            <person name="Kallberg Y."/>
            <person name="Tangrot J."/>
            <person name="Rosling A."/>
        </authorList>
    </citation>
    <scope>NUCLEOTIDE SEQUENCE</scope>
    <source>
        <strain evidence="4">FL130A</strain>
    </source>
</reference>